<protein>
    <submittedName>
        <fullName evidence="2">Uncharacterized protein</fullName>
    </submittedName>
</protein>
<keyword evidence="1" id="KW-0472">Membrane</keyword>
<evidence type="ECO:0000313" key="3">
    <source>
        <dbReference type="Proteomes" id="UP001249020"/>
    </source>
</evidence>
<gene>
    <name evidence="2" type="ORF">RM544_06410</name>
</gene>
<reference evidence="2 3" key="1">
    <citation type="submission" date="2023-09" db="EMBL/GenBank/DDBJ databases">
        <authorList>
            <person name="Rey-Velasco X."/>
        </authorList>
    </citation>
    <scope>NUCLEOTIDE SEQUENCE [LARGE SCALE GENOMIC DNA]</scope>
    <source>
        <strain evidence="2 3">W409</strain>
    </source>
</reference>
<name>A0AAW8QYQ4_9ALTE</name>
<accession>A0AAW8QYQ4</accession>
<organism evidence="2 3">
    <name type="scientific">Brumicola blandensis</name>
    <dbReference type="NCBI Taxonomy" id="3075611"/>
    <lineage>
        <taxon>Bacteria</taxon>
        <taxon>Pseudomonadati</taxon>
        <taxon>Pseudomonadota</taxon>
        <taxon>Gammaproteobacteria</taxon>
        <taxon>Alteromonadales</taxon>
        <taxon>Alteromonadaceae</taxon>
        <taxon>Brumicola</taxon>
    </lineage>
</organism>
<proteinExistence type="predicted"/>
<keyword evidence="3" id="KW-1185">Reference proteome</keyword>
<dbReference type="AlphaFoldDB" id="A0AAW8QYQ4"/>
<sequence>MHFKRDIILSAIGALIIMLAIVFSTNTNSEGEESLPQVEQFTSVQ</sequence>
<dbReference type="EMBL" id="JAVRIE010000002">
    <property type="protein sequence ID" value="MDT0582162.1"/>
    <property type="molecule type" value="Genomic_DNA"/>
</dbReference>
<evidence type="ECO:0000256" key="1">
    <source>
        <dbReference type="SAM" id="Phobius"/>
    </source>
</evidence>
<comment type="caution">
    <text evidence="2">The sequence shown here is derived from an EMBL/GenBank/DDBJ whole genome shotgun (WGS) entry which is preliminary data.</text>
</comment>
<dbReference type="Proteomes" id="UP001249020">
    <property type="component" value="Unassembled WGS sequence"/>
</dbReference>
<keyword evidence="1" id="KW-1133">Transmembrane helix</keyword>
<dbReference type="RefSeq" id="WP_311360942.1">
    <property type="nucleotide sequence ID" value="NZ_JAVRIE010000002.1"/>
</dbReference>
<evidence type="ECO:0000313" key="2">
    <source>
        <dbReference type="EMBL" id="MDT0582162.1"/>
    </source>
</evidence>
<keyword evidence="1" id="KW-0812">Transmembrane</keyword>
<feature type="transmembrane region" description="Helical" evidence="1">
    <location>
        <begin position="7"/>
        <end position="25"/>
    </location>
</feature>